<dbReference type="EnsemblPlants" id="Pp3c2_31110V3.1">
    <property type="protein sequence ID" value="Pp3c2_31110V3.1"/>
    <property type="gene ID" value="Pp3c2_31110"/>
</dbReference>
<keyword evidence="2" id="KW-1185">Reference proteome</keyword>
<reference evidence="1 2" key="1">
    <citation type="journal article" date="2008" name="Science">
        <title>The Physcomitrella genome reveals evolutionary insights into the conquest of land by plants.</title>
        <authorList>
            <person name="Rensing S."/>
            <person name="Lang D."/>
            <person name="Zimmer A."/>
            <person name="Terry A."/>
            <person name="Salamov A."/>
            <person name="Shapiro H."/>
            <person name="Nishiyama T."/>
            <person name="Perroud P.-F."/>
            <person name="Lindquist E."/>
            <person name="Kamisugi Y."/>
            <person name="Tanahashi T."/>
            <person name="Sakakibara K."/>
            <person name="Fujita T."/>
            <person name="Oishi K."/>
            <person name="Shin-I T."/>
            <person name="Kuroki Y."/>
            <person name="Toyoda A."/>
            <person name="Suzuki Y."/>
            <person name="Hashimoto A."/>
            <person name="Yamaguchi K."/>
            <person name="Sugano A."/>
            <person name="Kohara Y."/>
            <person name="Fujiyama A."/>
            <person name="Anterola A."/>
            <person name="Aoki S."/>
            <person name="Ashton N."/>
            <person name="Barbazuk W.B."/>
            <person name="Barker E."/>
            <person name="Bennetzen J."/>
            <person name="Bezanilla M."/>
            <person name="Blankenship R."/>
            <person name="Cho S.H."/>
            <person name="Dutcher S."/>
            <person name="Estelle M."/>
            <person name="Fawcett J.A."/>
            <person name="Gundlach H."/>
            <person name="Hanada K."/>
            <person name="Heyl A."/>
            <person name="Hicks K.A."/>
            <person name="Hugh J."/>
            <person name="Lohr M."/>
            <person name="Mayer K."/>
            <person name="Melkozernov A."/>
            <person name="Murata T."/>
            <person name="Nelson D."/>
            <person name="Pils B."/>
            <person name="Prigge M."/>
            <person name="Reiss B."/>
            <person name="Renner T."/>
            <person name="Rombauts S."/>
            <person name="Rushton P."/>
            <person name="Sanderfoot A."/>
            <person name="Schween G."/>
            <person name="Shiu S.-H."/>
            <person name="Stueber K."/>
            <person name="Theodoulou F.L."/>
            <person name="Tu H."/>
            <person name="Van de Peer Y."/>
            <person name="Verrier P.J."/>
            <person name="Waters E."/>
            <person name="Wood A."/>
            <person name="Yang L."/>
            <person name="Cove D."/>
            <person name="Cuming A."/>
            <person name="Hasebe M."/>
            <person name="Lucas S."/>
            <person name="Mishler D.B."/>
            <person name="Reski R."/>
            <person name="Grigoriev I."/>
            <person name="Quatrano R.S."/>
            <person name="Boore J.L."/>
        </authorList>
    </citation>
    <scope>NUCLEOTIDE SEQUENCE [LARGE SCALE GENOMIC DNA]</scope>
    <source>
        <strain evidence="1 2">cv. Gransden 2004</strain>
    </source>
</reference>
<proteinExistence type="predicted"/>
<dbReference type="EMBL" id="ABEU02000002">
    <property type="status" value="NOT_ANNOTATED_CDS"/>
    <property type="molecule type" value="Genomic_DNA"/>
</dbReference>
<protein>
    <submittedName>
        <fullName evidence="1">Uncharacterized protein</fullName>
    </submittedName>
</protein>
<reference evidence="1" key="3">
    <citation type="submission" date="2020-12" db="UniProtKB">
        <authorList>
            <consortium name="EnsemblPlants"/>
        </authorList>
    </citation>
    <scope>IDENTIFICATION</scope>
</reference>
<name>A0A7I4D8B6_PHYPA</name>
<reference evidence="1 2" key="2">
    <citation type="journal article" date="2018" name="Plant J.">
        <title>The Physcomitrella patens chromosome-scale assembly reveals moss genome structure and evolution.</title>
        <authorList>
            <person name="Lang D."/>
            <person name="Ullrich K.K."/>
            <person name="Murat F."/>
            <person name="Fuchs J."/>
            <person name="Jenkins J."/>
            <person name="Haas F.B."/>
            <person name="Piednoel M."/>
            <person name="Gundlach H."/>
            <person name="Van Bel M."/>
            <person name="Meyberg R."/>
            <person name="Vives C."/>
            <person name="Morata J."/>
            <person name="Symeonidi A."/>
            <person name="Hiss M."/>
            <person name="Muchero W."/>
            <person name="Kamisugi Y."/>
            <person name="Saleh O."/>
            <person name="Blanc G."/>
            <person name="Decker E.L."/>
            <person name="van Gessel N."/>
            <person name="Grimwood J."/>
            <person name="Hayes R.D."/>
            <person name="Graham S.W."/>
            <person name="Gunter L.E."/>
            <person name="McDaniel S.F."/>
            <person name="Hoernstein S.N.W."/>
            <person name="Larsson A."/>
            <person name="Li F.W."/>
            <person name="Perroud P.F."/>
            <person name="Phillips J."/>
            <person name="Ranjan P."/>
            <person name="Rokshar D.S."/>
            <person name="Rothfels C.J."/>
            <person name="Schneider L."/>
            <person name="Shu S."/>
            <person name="Stevenson D.W."/>
            <person name="Thummler F."/>
            <person name="Tillich M."/>
            <person name="Villarreal Aguilar J.C."/>
            <person name="Widiez T."/>
            <person name="Wong G.K."/>
            <person name="Wymore A."/>
            <person name="Zhang Y."/>
            <person name="Zimmer A.D."/>
            <person name="Quatrano R.S."/>
            <person name="Mayer K.F.X."/>
            <person name="Goodstein D."/>
            <person name="Casacuberta J.M."/>
            <person name="Vandepoele K."/>
            <person name="Reski R."/>
            <person name="Cuming A.C."/>
            <person name="Tuskan G.A."/>
            <person name="Maumus F."/>
            <person name="Salse J."/>
            <person name="Schmutz J."/>
            <person name="Rensing S.A."/>
        </authorList>
    </citation>
    <scope>NUCLEOTIDE SEQUENCE [LARGE SCALE GENOMIC DNA]</scope>
    <source>
        <strain evidence="1 2">cv. Gransden 2004</strain>
    </source>
</reference>
<evidence type="ECO:0000313" key="1">
    <source>
        <dbReference type="EnsemblPlants" id="Pp3c2_31110V3.1"/>
    </source>
</evidence>
<evidence type="ECO:0000313" key="2">
    <source>
        <dbReference type="Proteomes" id="UP000006727"/>
    </source>
</evidence>
<accession>A0A7I4D8B6</accession>
<dbReference type="Proteomes" id="UP000006727">
    <property type="component" value="Chromosome 2"/>
</dbReference>
<organism evidence="1 2">
    <name type="scientific">Physcomitrium patens</name>
    <name type="common">Spreading-leaved earth moss</name>
    <name type="synonym">Physcomitrella patens</name>
    <dbReference type="NCBI Taxonomy" id="3218"/>
    <lineage>
        <taxon>Eukaryota</taxon>
        <taxon>Viridiplantae</taxon>
        <taxon>Streptophyta</taxon>
        <taxon>Embryophyta</taxon>
        <taxon>Bryophyta</taxon>
        <taxon>Bryophytina</taxon>
        <taxon>Bryopsida</taxon>
        <taxon>Funariidae</taxon>
        <taxon>Funariales</taxon>
        <taxon>Funariaceae</taxon>
        <taxon>Physcomitrium</taxon>
    </lineage>
</organism>
<dbReference type="InParanoid" id="A0A7I4D8B6"/>
<dbReference type="Gramene" id="Pp3c2_31110V3.1">
    <property type="protein sequence ID" value="Pp3c2_31110V3.1"/>
    <property type="gene ID" value="Pp3c2_31110"/>
</dbReference>
<dbReference type="AlphaFoldDB" id="A0A7I4D8B6"/>
<sequence length="86" mass="10162">MKQWLAVNRKHALLFISDYLYYNKIKYYCKPGPENKNCCLDEISIRYGASHEEITKCFNYYLIVVKDVSMDDFVSGSYIFIAIVRT</sequence>